<protein>
    <submittedName>
        <fullName evidence="2">Uncharacterized protein</fullName>
    </submittedName>
</protein>
<dbReference type="RefSeq" id="WP_166535678.1">
    <property type="nucleotide sequence ID" value="NZ_JAABLM010000001.1"/>
</dbReference>
<dbReference type="EMBL" id="JAABLM010000001">
    <property type="protein sequence ID" value="NBL63852.1"/>
    <property type="molecule type" value="Genomic_DNA"/>
</dbReference>
<keyword evidence="1" id="KW-0732">Signal</keyword>
<gene>
    <name evidence="2" type="ORF">GV828_01415</name>
</gene>
<feature type="chain" id="PRO_5047504363" evidence="1">
    <location>
        <begin position="22"/>
        <end position="263"/>
    </location>
</feature>
<reference evidence="3" key="1">
    <citation type="submission" date="2020-01" db="EMBL/GenBank/DDBJ databases">
        <title>Sphingomonas sp. strain CSW-10.</title>
        <authorList>
            <person name="Chen W.-M."/>
        </authorList>
    </citation>
    <scope>NUCLEOTIDE SEQUENCE [LARGE SCALE GENOMIC DNA]</scope>
    <source>
        <strain evidence="3">NST-5</strain>
    </source>
</reference>
<evidence type="ECO:0000313" key="2">
    <source>
        <dbReference type="EMBL" id="NBL63852.1"/>
    </source>
</evidence>
<evidence type="ECO:0000256" key="1">
    <source>
        <dbReference type="SAM" id="SignalP"/>
    </source>
</evidence>
<comment type="caution">
    <text evidence="2">The sequence shown here is derived from an EMBL/GenBank/DDBJ whole genome shotgun (WGS) entry which is preliminary data.</text>
</comment>
<evidence type="ECO:0000313" key="3">
    <source>
        <dbReference type="Proteomes" id="UP000798602"/>
    </source>
</evidence>
<proteinExistence type="predicted"/>
<organism evidence="2 3">
    <name type="scientific">Flavobacterium ichthyis</name>
    <dbReference type="NCBI Taxonomy" id="2698827"/>
    <lineage>
        <taxon>Bacteria</taxon>
        <taxon>Pseudomonadati</taxon>
        <taxon>Bacteroidota</taxon>
        <taxon>Flavobacteriia</taxon>
        <taxon>Flavobacteriales</taxon>
        <taxon>Flavobacteriaceae</taxon>
        <taxon>Flavobacterium</taxon>
    </lineage>
</organism>
<feature type="signal peptide" evidence="1">
    <location>
        <begin position="1"/>
        <end position="21"/>
    </location>
</feature>
<sequence>MKKIKLTIIVVLCIFNNQVFSQDVFIPPDVVESPMPMRMIYGIIEHQKEWLDLNYSKDCNIEFKNDSLKISHSRDQKYLKTIEIEAFDGLFFSTYNGHFDRKLKYISNKNKDIEVEINTHNIVFLFQFNDKIYFIESNYDVVTRNKPVYSKTKSIMVGSQNASLCEIYMKNGAFFTKKVLDFDEKPLVMNIFNDKIFFASYSNFYAVENMKIKSKLEDIYWSGLYPNSIAVKNEENIFVGIRGGFVKIDLITRKINFYKYFPK</sequence>
<keyword evidence="3" id="KW-1185">Reference proteome</keyword>
<name>A0ABW9Z922_9FLAO</name>
<accession>A0ABW9Z922</accession>
<dbReference type="Proteomes" id="UP000798602">
    <property type="component" value="Unassembled WGS sequence"/>
</dbReference>